<evidence type="ECO:0000256" key="3">
    <source>
        <dbReference type="ARBA" id="ARBA00022827"/>
    </source>
</evidence>
<keyword evidence="9" id="KW-1185">Reference proteome</keyword>
<dbReference type="Pfam" id="PF00743">
    <property type="entry name" value="FMO-like"/>
    <property type="match status" value="2"/>
</dbReference>
<dbReference type="InterPro" id="IPR006076">
    <property type="entry name" value="FAD-dep_OxRdtase"/>
</dbReference>
<dbReference type="GO" id="GO:0050660">
    <property type="term" value="F:flavin adenine dinucleotide binding"/>
    <property type="evidence" value="ECO:0007669"/>
    <property type="project" value="InterPro"/>
</dbReference>
<evidence type="ECO:0000259" key="7">
    <source>
        <dbReference type="Pfam" id="PF01266"/>
    </source>
</evidence>
<evidence type="ECO:0000256" key="2">
    <source>
        <dbReference type="ARBA" id="ARBA00022630"/>
    </source>
</evidence>
<feature type="domain" description="FAD dependent oxidoreductase" evidence="7">
    <location>
        <begin position="24"/>
        <end position="59"/>
    </location>
</feature>
<dbReference type="InterPro" id="IPR020946">
    <property type="entry name" value="Flavin_mOase-like"/>
</dbReference>
<dbReference type="Pfam" id="PF01266">
    <property type="entry name" value="DAO"/>
    <property type="match status" value="1"/>
</dbReference>
<dbReference type="EMBL" id="JAADJG010000309">
    <property type="protein sequence ID" value="KAF4449038.1"/>
    <property type="molecule type" value="Genomic_DNA"/>
</dbReference>
<dbReference type="OrthoDB" id="66881at2759"/>
<evidence type="ECO:0000256" key="4">
    <source>
        <dbReference type="ARBA" id="ARBA00022857"/>
    </source>
</evidence>
<dbReference type="SUPFAM" id="SSF51905">
    <property type="entry name" value="FAD/NAD(P)-binding domain"/>
    <property type="match status" value="2"/>
</dbReference>
<evidence type="ECO:0000313" key="9">
    <source>
        <dbReference type="Proteomes" id="UP000605986"/>
    </source>
</evidence>
<dbReference type="PANTHER" id="PTHR23023">
    <property type="entry name" value="DIMETHYLANILINE MONOOXYGENASE"/>
    <property type="match status" value="1"/>
</dbReference>
<keyword evidence="6" id="KW-1133">Transmembrane helix</keyword>
<evidence type="ECO:0000313" key="8">
    <source>
        <dbReference type="EMBL" id="KAF4449038.1"/>
    </source>
</evidence>
<feature type="transmembrane region" description="Helical" evidence="6">
    <location>
        <begin position="21"/>
        <end position="42"/>
    </location>
</feature>
<name>A0A8H4KGW5_9HYPO</name>
<keyword evidence="3" id="KW-0274">FAD</keyword>
<keyword evidence="2" id="KW-0285">Flavoprotein</keyword>
<reference evidence="8" key="1">
    <citation type="submission" date="2020-01" db="EMBL/GenBank/DDBJ databases">
        <title>Identification and distribution of gene clusters putatively required for synthesis of sphingolipid metabolism inhibitors in phylogenetically diverse species of the filamentous fungus Fusarium.</title>
        <authorList>
            <person name="Kim H.-S."/>
            <person name="Busman M."/>
            <person name="Brown D.W."/>
            <person name="Divon H."/>
            <person name="Uhlig S."/>
            <person name="Proctor R.H."/>
        </authorList>
    </citation>
    <scope>NUCLEOTIDE SEQUENCE</scope>
    <source>
        <strain evidence="8">NRRL 53441</strain>
    </source>
</reference>
<organism evidence="8 9">
    <name type="scientific">Fusarium austroafricanum</name>
    <dbReference type="NCBI Taxonomy" id="2364996"/>
    <lineage>
        <taxon>Eukaryota</taxon>
        <taxon>Fungi</taxon>
        <taxon>Dikarya</taxon>
        <taxon>Ascomycota</taxon>
        <taxon>Pezizomycotina</taxon>
        <taxon>Sordariomycetes</taxon>
        <taxon>Hypocreomycetidae</taxon>
        <taxon>Hypocreales</taxon>
        <taxon>Nectriaceae</taxon>
        <taxon>Fusarium</taxon>
        <taxon>Fusarium concolor species complex</taxon>
    </lineage>
</organism>
<comment type="caution">
    <text evidence="8">The sequence shown here is derived from an EMBL/GenBank/DDBJ whole genome shotgun (WGS) entry which is preliminary data.</text>
</comment>
<dbReference type="PRINTS" id="PR00419">
    <property type="entry name" value="ADXRDTASE"/>
</dbReference>
<evidence type="ECO:0000256" key="6">
    <source>
        <dbReference type="SAM" id="Phobius"/>
    </source>
</evidence>
<dbReference type="Gene3D" id="3.50.50.60">
    <property type="entry name" value="FAD/NAD(P)-binding domain"/>
    <property type="match status" value="2"/>
</dbReference>
<keyword evidence="4" id="KW-0521">NADP</keyword>
<comment type="similarity">
    <text evidence="1">Belongs to the FMO family.</text>
</comment>
<keyword evidence="6" id="KW-0812">Transmembrane</keyword>
<dbReference type="GO" id="GO:0004499">
    <property type="term" value="F:N,N-dimethylaniline monooxygenase activity"/>
    <property type="evidence" value="ECO:0007669"/>
    <property type="project" value="InterPro"/>
</dbReference>
<evidence type="ECO:0000256" key="1">
    <source>
        <dbReference type="ARBA" id="ARBA00009183"/>
    </source>
</evidence>
<keyword evidence="5" id="KW-0560">Oxidoreductase</keyword>
<dbReference type="InterPro" id="IPR036188">
    <property type="entry name" value="FAD/NAD-bd_sf"/>
</dbReference>
<dbReference type="AlphaFoldDB" id="A0A8H4KGW5"/>
<dbReference type="InterPro" id="IPR000960">
    <property type="entry name" value="Flavin_mOase"/>
</dbReference>
<dbReference type="Proteomes" id="UP000605986">
    <property type="component" value="Unassembled WGS sequence"/>
</dbReference>
<keyword evidence="6" id="KW-0472">Membrane</keyword>
<accession>A0A8H4KGW5</accession>
<dbReference type="GO" id="GO:0050661">
    <property type="term" value="F:NADP binding"/>
    <property type="evidence" value="ECO:0007669"/>
    <property type="project" value="InterPro"/>
</dbReference>
<sequence length="531" mass="58715">MSPFLTNGRSPSPNESTKFGLGIRVAVIGAGVSGICAAAYLLKEGANVTVFERSGVSSGVWHYDPRAPTSTSYPSEKPSVGDYVTSVPGQFLSRIRDDKASGEDAYHPLETGDREALEIAFSPPGPAYFGLRNNVPTSLLYSSLSPWPNGTEDITGHATIQSYLQGLSKQFGVDDATVFHTRVEQAYKSEDGSHWSLRTLTLLKGDGQPRLIERNWTFDAVVVATGHYNLPRIPDIPGLADWKAHFGDTIVHTKQYRRPEQFEGKTVLVVGGGASAYDVCRETSLTAKKIIQSTRGGDFDLPTSMFPDTVEHVGGIEKFALEKHPSSGLIKTHVLLSNGQTLEDIDSVVLATGYLTSYPFLFQYHRDDRSADEATRDVLITSEGNMVHNLHKDIFYTEDPSLSFIGVPYYTATFSLFDFQAQALARVFTGKARLPSREVMQQEYDDRVASKGRGRKFHSLAGDGEEIDYVKDLLGWVNSSLVDDGIEPLVGHSQQWLDTYHEQREKRRLLRVAKDTEPEGLWARPSDLEKA</sequence>
<protein>
    <recommendedName>
        <fullName evidence="7">FAD dependent oxidoreductase domain-containing protein</fullName>
    </recommendedName>
</protein>
<dbReference type="InterPro" id="IPR050346">
    <property type="entry name" value="FMO-like"/>
</dbReference>
<evidence type="ECO:0000256" key="5">
    <source>
        <dbReference type="ARBA" id="ARBA00023002"/>
    </source>
</evidence>
<proteinExistence type="inferred from homology"/>
<dbReference type="PIRSF" id="PIRSF000332">
    <property type="entry name" value="FMO"/>
    <property type="match status" value="1"/>
</dbReference>
<gene>
    <name evidence="8" type="ORF">F53441_7688</name>
</gene>